<dbReference type="EMBL" id="CP092886">
    <property type="protein sequence ID" value="UYV84297.1"/>
    <property type="molecule type" value="Genomic_DNA"/>
</dbReference>
<organism evidence="2 3">
    <name type="scientific">Cordylochernes scorpioides</name>
    <dbReference type="NCBI Taxonomy" id="51811"/>
    <lineage>
        <taxon>Eukaryota</taxon>
        <taxon>Metazoa</taxon>
        <taxon>Ecdysozoa</taxon>
        <taxon>Arthropoda</taxon>
        <taxon>Chelicerata</taxon>
        <taxon>Arachnida</taxon>
        <taxon>Pseudoscorpiones</taxon>
        <taxon>Cheliferoidea</taxon>
        <taxon>Chernetidae</taxon>
        <taxon>Cordylochernes</taxon>
    </lineage>
</organism>
<reference evidence="2 3" key="1">
    <citation type="submission" date="2022-03" db="EMBL/GenBank/DDBJ databases">
        <title>A chromosomal length assembly of Cordylochernes scorpioides.</title>
        <authorList>
            <person name="Zeh D."/>
            <person name="Zeh J."/>
        </authorList>
    </citation>
    <scope>NUCLEOTIDE SEQUENCE [LARGE SCALE GENOMIC DNA]</scope>
    <source>
        <strain evidence="2">IN4F17</strain>
        <tissue evidence="2">Whole Body</tissue>
    </source>
</reference>
<gene>
    <name evidence="2" type="ORF">LAZ67_X001772</name>
</gene>
<dbReference type="Pfam" id="PF01302">
    <property type="entry name" value="CAP_GLY"/>
    <property type="match status" value="1"/>
</dbReference>
<dbReference type="Gene3D" id="2.30.30.190">
    <property type="entry name" value="CAP Gly-rich-like domain"/>
    <property type="match status" value="1"/>
</dbReference>
<proteinExistence type="predicted"/>
<keyword evidence="3" id="KW-1185">Reference proteome</keyword>
<accession>A0ABY6LST3</accession>
<dbReference type="InterPro" id="IPR036859">
    <property type="entry name" value="CAP-Gly_dom_sf"/>
</dbReference>
<evidence type="ECO:0000259" key="1">
    <source>
        <dbReference type="PROSITE" id="PS50245"/>
    </source>
</evidence>
<evidence type="ECO:0000313" key="2">
    <source>
        <dbReference type="EMBL" id="UYV84297.1"/>
    </source>
</evidence>
<dbReference type="PROSITE" id="PS50245">
    <property type="entry name" value="CAP_GLY_2"/>
    <property type="match status" value="1"/>
</dbReference>
<evidence type="ECO:0000313" key="3">
    <source>
        <dbReference type="Proteomes" id="UP001235939"/>
    </source>
</evidence>
<dbReference type="SUPFAM" id="SSF74924">
    <property type="entry name" value="Cap-Gly domain"/>
    <property type="match status" value="1"/>
</dbReference>
<protein>
    <submittedName>
        <fullName evidence="2">CYLD</fullName>
    </submittedName>
</protein>
<name>A0ABY6LST3_9ARAC</name>
<dbReference type="SMART" id="SM01052">
    <property type="entry name" value="CAP_GLY"/>
    <property type="match status" value="1"/>
</dbReference>
<sequence>MQTGCPMADQPAWQLEERPMEDRWCDRAQWQINWTSQRWEFHSNHTSVEASGAFDILGKSDDNCLPPDVPVLPTASTLKQATDFFAGHLHSFIQQSFAFLNPGSSNISKEPESPTLSLGERVVWLSDNGPHAGTVRWIGRIPFICPGWTVGVQFDEAIGRGDGVFGGRRYFNAPSGHACFIPALGLLQYNNIDNGENPNLSPLKSNTPLKSKNQMFQASCSKASCSFKEEAPEISGVRKKCIRYDSRLNSCNKQKKRAPPPPIHLPKITEIPEHNELSIEKIGKSSNTVQDFIEAFNYLTQKASSTYIERENASDIYVPKRYYSKLYESPIKITSTKWKYTPNTSKNHLDITNAPNIINAVSNGDINLILNVNENSDHEKNLTISSIITKNTYPRDLNSMNISEKDIKNVIKSSKVYAAESHRILVEVYGDHGQADRASQKWFVWFKSGNFDLEDEERPGVPPNNFSSLKRNGNESKYRKLVSYELKTRDVERRFSRVKNCSNVEKERGFCIELQLAMKSGFITIIQNIGQCMDTLAMPYHRQPSQIFTAGRLCCVYGWTI</sequence>
<dbReference type="InterPro" id="IPR000938">
    <property type="entry name" value="CAP-Gly_domain"/>
</dbReference>
<feature type="domain" description="CAP-Gly" evidence="1">
    <location>
        <begin position="146"/>
        <end position="189"/>
    </location>
</feature>
<dbReference type="Proteomes" id="UP001235939">
    <property type="component" value="Chromosome X"/>
</dbReference>